<dbReference type="Proteomes" id="UP000887013">
    <property type="component" value="Unassembled WGS sequence"/>
</dbReference>
<organism evidence="1 2">
    <name type="scientific">Nephila pilipes</name>
    <name type="common">Giant wood spider</name>
    <name type="synonym">Nephila maculata</name>
    <dbReference type="NCBI Taxonomy" id="299642"/>
    <lineage>
        <taxon>Eukaryota</taxon>
        <taxon>Metazoa</taxon>
        <taxon>Ecdysozoa</taxon>
        <taxon>Arthropoda</taxon>
        <taxon>Chelicerata</taxon>
        <taxon>Arachnida</taxon>
        <taxon>Araneae</taxon>
        <taxon>Araneomorphae</taxon>
        <taxon>Entelegynae</taxon>
        <taxon>Araneoidea</taxon>
        <taxon>Nephilidae</taxon>
        <taxon>Nephila</taxon>
    </lineage>
</organism>
<keyword evidence="2" id="KW-1185">Reference proteome</keyword>
<evidence type="ECO:0000313" key="2">
    <source>
        <dbReference type="Proteomes" id="UP000887013"/>
    </source>
</evidence>
<evidence type="ECO:0000313" key="1">
    <source>
        <dbReference type="EMBL" id="GFU05976.1"/>
    </source>
</evidence>
<name>A0A8X6UED8_NEPPI</name>
<gene>
    <name evidence="1" type="ORF">NPIL_148301</name>
</gene>
<dbReference type="EMBL" id="BMAW01028153">
    <property type="protein sequence ID" value="GFU05976.1"/>
    <property type="molecule type" value="Genomic_DNA"/>
</dbReference>
<protein>
    <submittedName>
        <fullName evidence="1">Uncharacterized protein</fullName>
    </submittedName>
</protein>
<dbReference type="AlphaFoldDB" id="A0A8X6UED8"/>
<proteinExistence type="predicted"/>
<reference evidence="1" key="1">
    <citation type="submission" date="2020-08" db="EMBL/GenBank/DDBJ databases">
        <title>Multicomponent nature underlies the extraordinary mechanical properties of spider dragline silk.</title>
        <authorList>
            <person name="Kono N."/>
            <person name="Nakamura H."/>
            <person name="Mori M."/>
            <person name="Yoshida Y."/>
            <person name="Ohtoshi R."/>
            <person name="Malay A.D."/>
            <person name="Moran D.A.P."/>
            <person name="Tomita M."/>
            <person name="Numata K."/>
            <person name="Arakawa K."/>
        </authorList>
    </citation>
    <scope>NUCLEOTIDE SEQUENCE</scope>
</reference>
<accession>A0A8X6UED8</accession>
<comment type="caution">
    <text evidence="1">The sequence shown here is derived from an EMBL/GenBank/DDBJ whole genome shotgun (WGS) entry which is preliminary data.</text>
</comment>
<sequence length="65" mass="7133">MCSDLSRFIIHSKRIKIPIKISRILVSDFTDSSAFFIQAGRIAAGFSKGGSKREAGGIPFRTELC</sequence>